<feature type="transmembrane region" description="Helical" evidence="1">
    <location>
        <begin position="227"/>
        <end position="246"/>
    </location>
</feature>
<dbReference type="OrthoDB" id="9807795at2"/>
<accession>A0A1Y2K1K9</accession>
<keyword evidence="1" id="KW-0472">Membrane</keyword>
<dbReference type="SUPFAM" id="SSF53448">
    <property type="entry name" value="Nucleotide-diphospho-sugar transferases"/>
    <property type="match status" value="1"/>
</dbReference>
<feature type="domain" description="Glycosyltransferase 2-like" evidence="2">
    <location>
        <begin position="8"/>
        <end position="130"/>
    </location>
</feature>
<dbReference type="InterPro" id="IPR029044">
    <property type="entry name" value="Nucleotide-diphossugar_trans"/>
</dbReference>
<keyword evidence="1" id="KW-0812">Transmembrane</keyword>
<dbReference type="Pfam" id="PF00535">
    <property type="entry name" value="Glycos_transf_2"/>
    <property type="match status" value="1"/>
</dbReference>
<dbReference type="STRING" id="1434232.MAIT1_01986"/>
<dbReference type="EMBL" id="LVJN01000020">
    <property type="protein sequence ID" value="OSM01920.1"/>
    <property type="molecule type" value="Genomic_DNA"/>
</dbReference>
<dbReference type="InterPro" id="IPR050256">
    <property type="entry name" value="Glycosyltransferase_2"/>
</dbReference>
<dbReference type="Gene3D" id="3.90.550.10">
    <property type="entry name" value="Spore Coat Polysaccharide Biosynthesis Protein SpsA, Chain A"/>
    <property type="match status" value="1"/>
</dbReference>
<evidence type="ECO:0000313" key="3">
    <source>
        <dbReference type="EMBL" id="OSM01920.1"/>
    </source>
</evidence>
<dbReference type="GO" id="GO:0016740">
    <property type="term" value="F:transferase activity"/>
    <property type="evidence" value="ECO:0007669"/>
    <property type="project" value="UniProtKB-KW"/>
</dbReference>
<name>A0A1Y2K1K9_9PROT</name>
<gene>
    <name evidence="3" type="ORF">MAIT1_01986</name>
</gene>
<comment type="caution">
    <text evidence="3">The sequence shown here is derived from an EMBL/GenBank/DDBJ whole genome shotgun (WGS) entry which is preliminary data.</text>
</comment>
<reference evidence="3 4" key="1">
    <citation type="journal article" date="2016" name="BMC Genomics">
        <title>Combined genomic and structural analyses of a cultured magnetotactic bacterium reveals its niche adaptation to a dynamic environment.</title>
        <authorList>
            <person name="Araujo A.C."/>
            <person name="Morillo V."/>
            <person name="Cypriano J."/>
            <person name="Teixeira L.C."/>
            <person name="Leao P."/>
            <person name="Lyra S."/>
            <person name="Almeida L.G."/>
            <person name="Bazylinski D.A."/>
            <person name="Vasconcellos A.T."/>
            <person name="Abreu F."/>
            <person name="Lins U."/>
        </authorList>
    </citation>
    <scope>NUCLEOTIDE SEQUENCE [LARGE SCALE GENOMIC DNA]</scope>
    <source>
        <strain evidence="3 4">IT-1</strain>
    </source>
</reference>
<keyword evidence="3" id="KW-0808">Transferase</keyword>
<organism evidence="3 4">
    <name type="scientific">Magnetofaba australis IT-1</name>
    <dbReference type="NCBI Taxonomy" id="1434232"/>
    <lineage>
        <taxon>Bacteria</taxon>
        <taxon>Pseudomonadati</taxon>
        <taxon>Pseudomonadota</taxon>
        <taxon>Magnetococcia</taxon>
        <taxon>Magnetococcales</taxon>
        <taxon>Magnetococcaceae</taxon>
        <taxon>Magnetofaba</taxon>
    </lineage>
</organism>
<feature type="transmembrane region" description="Helical" evidence="1">
    <location>
        <begin position="258"/>
        <end position="278"/>
    </location>
</feature>
<dbReference type="PANTHER" id="PTHR48090">
    <property type="entry name" value="UNDECAPRENYL-PHOSPHATE 4-DEOXY-4-FORMAMIDO-L-ARABINOSE TRANSFERASE-RELATED"/>
    <property type="match status" value="1"/>
</dbReference>
<evidence type="ECO:0000259" key="2">
    <source>
        <dbReference type="Pfam" id="PF00535"/>
    </source>
</evidence>
<dbReference type="AlphaFoldDB" id="A0A1Y2K1K9"/>
<evidence type="ECO:0000313" key="4">
    <source>
        <dbReference type="Proteomes" id="UP000194003"/>
    </source>
</evidence>
<keyword evidence="4" id="KW-1185">Reference proteome</keyword>
<dbReference type="CDD" id="cd04179">
    <property type="entry name" value="DPM_DPG-synthase_like"/>
    <property type="match status" value="1"/>
</dbReference>
<dbReference type="PANTHER" id="PTHR48090:SF7">
    <property type="entry name" value="RFBJ PROTEIN"/>
    <property type="match status" value="1"/>
</dbReference>
<proteinExistence type="predicted"/>
<dbReference type="InterPro" id="IPR001173">
    <property type="entry name" value="Glyco_trans_2-like"/>
</dbReference>
<sequence>MIPLEQCTVVIPAHNEALAIDQVLQELTTRYGPRLALLVVDDGSEDDTAARAQRYAGVRVARHHRRFGYGASIKTALSLAATPYICLFDADGQHQAADVARLLEAAPNMDMVIGARAWGGLGVSWRTPGKLALIALAAICMGRLFPDLNSGLRLVDRELLLQYVPLLPDGFSASTTSTLIFFTRGYSVAHTPIQVRPRLGRSQVRPLRDGARATGTILRMVTLFKPIRFFSLVGALLLAIGVIYGANRLMLNPQVGLSVGSLLIILTGVLVFLFGLIADQIANIRLEQLERRHTLARRIRAETEPDP</sequence>
<evidence type="ECO:0000256" key="1">
    <source>
        <dbReference type="SAM" id="Phobius"/>
    </source>
</evidence>
<dbReference type="RefSeq" id="WP_085444426.1">
    <property type="nucleotide sequence ID" value="NZ_LVJN01000020.1"/>
</dbReference>
<dbReference type="Proteomes" id="UP000194003">
    <property type="component" value="Unassembled WGS sequence"/>
</dbReference>
<keyword evidence="1" id="KW-1133">Transmembrane helix</keyword>
<protein>
    <submittedName>
        <fullName evidence="3">Putative glycosyl transferase</fullName>
    </submittedName>
</protein>